<evidence type="ECO:0000313" key="5">
    <source>
        <dbReference type="EMBL" id="MBO0931993.1"/>
    </source>
</evidence>
<dbReference type="PANTHER" id="PTHR43280">
    <property type="entry name" value="ARAC-FAMILY TRANSCRIPTIONAL REGULATOR"/>
    <property type="match status" value="1"/>
</dbReference>
<dbReference type="Gene3D" id="1.10.10.60">
    <property type="entry name" value="Homeodomain-like"/>
    <property type="match status" value="1"/>
</dbReference>
<feature type="domain" description="HTH araC/xylS-type" evidence="4">
    <location>
        <begin position="193"/>
        <end position="291"/>
    </location>
</feature>
<dbReference type="InterPro" id="IPR018060">
    <property type="entry name" value="HTH_AraC"/>
</dbReference>
<accession>A0A939G6A4</accession>
<dbReference type="GO" id="GO:0003700">
    <property type="term" value="F:DNA-binding transcription factor activity"/>
    <property type="evidence" value="ECO:0007669"/>
    <property type="project" value="InterPro"/>
</dbReference>
<reference evidence="5 6" key="1">
    <citation type="submission" date="2021-03" db="EMBL/GenBank/DDBJ databases">
        <title>Fibrella sp. HMF5036 genome sequencing and assembly.</title>
        <authorList>
            <person name="Kang H."/>
            <person name="Kim H."/>
            <person name="Bae S."/>
            <person name="Joh K."/>
        </authorList>
    </citation>
    <scope>NUCLEOTIDE SEQUENCE [LARGE SCALE GENOMIC DNA]</scope>
    <source>
        <strain evidence="5 6">HMF5036</strain>
    </source>
</reference>
<dbReference type="PROSITE" id="PS01124">
    <property type="entry name" value="HTH_ARAC_FAMILY_2"/>
    <property type="match status" value="1"/>
</dbReference>
<organism evidence="5 6">
    <name type="scientific">Fibrella aquatilis</name>
    <dbReference type="NCBI Taxonomy" id="2817059"/>
    <lineage>
        <taxon>Bacteria</taxon>
        <taxon>Pseudomonadati</taxon>
        <taxon>Bacteroidota</taxon>
        <taxon>Cytophagia</taxon>
        <taxon>Cytophagales</taxon>
        <taxon>Spirosomataceae</taxon>
        <taxon>Fibrella</taxon>
    </lineage>
</organism>
<dbReference type="GO" id="GO:0043565">
    <property type="term" value="F:sequence-specific DNA binding"/>
    <property type="evidence" value="ECO:0007669"/>
    <property type="project" value="InterPro"/>
</dbReference>
<dbReference type="RefSeq" id="WP_207335961.1">
    <property type="nucleotide sequence ID" value="NZ_JAFMYU010000009.1"/>
</dbReference>
<evidence type="ECO:0000256" key="2">
    <source>
        <dbReference type="ARBA" id="ARBA00023125"/>
    </source>
</evidence>
<dbReference type="SUPFAM" id="SSF46689">
    <property type="entry name" value="Homeodomain-like"/>
    <property type="match status" value="1"/>
</dbReference>
<dbReference type="SMART" id="SM00342">
    <property type="entry name" value="HTH_ARAC"/>
    <property type="match status" value="1"/>
</dbReference>
<dbReference type="PANTHER" id="PTHR43280:SF32">
    <property type="entry name" value="TRANSCRIPTIONAL REGULATORY PROTEIN"/>
    <property type="match status" value="1"/>
</dbReference>
<protein>
    <submittedName>
        <fullName evidence="5">AraC family transcriptional regulator</fullName>
    </submittedName>
</protein>
<name>A0A939G6A4_9BACT</name>
<dbReference type="Proteomes" id="UP000664795">
    <property type="component" value="Unassembled WGS sequence"/>
</dbReference>
<gene>
    <name evidence="5" type="ORF">J2I48_13365</name>
</gene>
<dbReference type="InterPro" id="IPR009057">
    <property type="entry name" value="Homeodomain-like_sf"/>
</dbReference>
<keyword evidence="2" id="KW-0238">DNA-binding</keyword>
<dbReference type="InterPro" id="IPR037923">
    <property type="entry name" value="HTH-like"/>
</dbReference>
<comment type="caution">
    <text evidence="5">The sequence shown here is derived from an EMBL/GenBank/DDBJ whole genome shotgun (WGS) entry which is preliminary data.</text>
</comment>
<sequence length="303" mass="34506">MSNKHIDTVNHDKFVAQYTDAISESYNFKSSAIQIYPLSIASSFIKLPSPLFRTNYNFLLLFLSGGGRQQVDSEIIDLNANDVLFIREGHLNSIIAIDQNTTGYFIHVDSTLLPQIITDGTLIDRLTFYPKHTIAVPEMEWICTCCDLIAAQQTDAIHTNQIQSALLKAIFLKLAEASATTICQPDRQADITLQFKRLLYDNFIINREVKFYADALAISENYLNKCVNYCTNKPPKQHINEMVIGHSKILLQDWSRDISQVAFDLNFSNPSYFGRLFKQLTKQTPTAYRDALRQELSEQSQGF</sequence>
<keyword evidence="6" id="KW-1185">Reference proteome</keyword>
<dbReference type="EMBL" id="JAFMYU010000009">
    <property type="protein sequence ID" value="MBO0931993.1"/>
    <property type="molecule type" value="Genomic_DNA"/>
</dbReference>
<evidence type="ECO:0000256" key="3">
    <source>
        <dbReference type="ARBA" id="ARBA00023163"/>
    </source>
</evidence>
<evidence type="ECO:0000259" key="4">
    <source>
        <dbReference type="PROSITE" id="PS01124"/>
    </source>
</evidence>
<dbReference type="AlphaFoldDB" id="A0A939G6A4"/>
<evidence type="ECO:0000256" key="1">
    <source>
        <dbReference type="ARBA" id="ARBA00023015"/>
    </source>
</evidence>
<keyword evidence="3" id="KW-0804">Transcription</keyword>
<proteinExistence type="predicted"/>
<keyword evidence="1" id="KW-0805">Transcription regulation</keyword>
<evidence type="ECO:0000313" key="6">
    <source>
        <dbReference type="Proteomes" id="UP000664795"/>
    </source>
</evidence>
<dbReference type="SUPFAM" id="SSF51215">
    <property type="entry name" value="Regulatory protein AraC"/>
    <property type="match status" value="1"/>
</dbReference>
<dbReference type="Pfam" id="PF12833">
    <property type="entry name" value="HTH_18"/>
    <property type="match status" value="1"/>
</dbReference>